<dbReference type="GO" id="GO:0030414">
    <property type="term" value="F:peptidase inhibitor activity"/>
    <property type="evidence" value="ECO:0007669"/>
    <property type="project" value="InterPro"/>
</dbReference>
<feature type="non-terminal residue" evidence="4">
    <location>
        <position position="86"/>
    </location>
</feature>
<evidence type="ECO:0000313" key="3">
    <source>
        <dbReference type="Proteomes" id="UP000515163"/>
    </source>
</evidence>
<feature type="chain" id="PRO_5028417412" evidence="1">
    <location>
        <begin position="23"/>
        <end position="86"/>
    </location>
</feature>
<dbReference type="Proteomes" id="UP000515163">
    <property type="component" value="Unplaced"/>
</dbReference>
<dbReference type="InterPro" id="IPR036645">
    <property type="entry name" value="Elafin-like_sf"/>
</dbReference>
<evidence type="ECO:0000313" key="4">
    <source>
        <dbReference type="RefSeq" id="XP_031567774.1"/>
    </source>
</evidence>
<protein>
    <submittedName>
        <fullName evidence="4">WAP four-disulfide core domain protein 18-like</fullName>
    </submittedName>
</protein>
<dbReference type="InterPro" id="IPR008197">
    <property type="entry name" value="WAP_dom"/>
</dbReference>
<dbReference type="SUPFAM" id="SSF57256">
    <property type="entry name" value="Elafin-like"/>
    <property type="match status" value="1"/>
</dbReference>
<dbReference type="KEGG" id="aten:116302580"/>
<feature type="signal peptide" evidence="1">
    <location>
        <begin position="1"/>
        <end position="22"/>
    </location>
</feature>
<dbReference type="OrthoDB" id="4473401at2759"/>
<dbReference type="Pfam" id="PF00095">
    <property type="entry name" value="WAP"/>
    <property type="match status" value="1"/>
</dbReference>
<dbReference type="InParanoid" id="A0A6P8ILS5"/>
<dbReference type="GO" id="GO:0005576">
    <property type="term" value="C:extracellular region"/>
    <property type="evidence" value="ECO:0007669"/>
    <property type="project" value="InterPro"/>
</dbReference>
<evidence type="ECO:0000256" key="1">
    <source>
        <dbReference type="SAM" id="SignalP"/>
    </source>
</evidence>
<reference evidence="4" key="1">
    <citation type="submission" date="2025-08" db="UniProtKB">
        <authorList>
            <consortium name="RefSeq"/>
        </authorList>
    </citation>
    <scope>IDENTIFICATION</scope>
</reference>
<dbReference type="SMART" id="SM00217">
    <property type="entry name" value="WAP"/>
    <property type="match status" value="1"/>
</dbReference>
<dbReference type="Gene3D" id="4.10.75.10">
    <property type="entry name" value="Elafin-like"/>
    <property type="match status" value="1"/>
</dbReference>
<dbReference type="AlphaFoldDB" id="A0A6P8ILS5"/>
<name>A0A6P8ILS5_ACTTE</name>
<keyword evidence="1" id="KW-0732">Signal</keyword>
<gene>
    <name evidence="4" type="primary">LOC116302580</name>
</gene>
<dbReference type="GeneID" id="116302580"/>
<organism evidence="3 4">
    <name type="scientific">Actinia tenebrosa</name>
    <name type="common">Australian red waratah sea anemone</name>
    <dbReference type="NCBI Taxonomy" id="6105"/>
    <lineage>
        <taxon>Eukaryota</taxon>
        <taxon>Metazoa</taxon>
        <taxon>Cnidaria</taxon>
        <taxon>Anthozoa</taxon>
        <taxon>Hexacorallia</taxon>
        <taxon>Actiniaria</taxon>
        <taxon>Actiniidae</taxon>
        <taxon>Actinia</taxon>
    </lineage>
</organism>
<proteinExistence type="predicted"/>
<feature type="domain" description="WAP" evidence="2">
    <location>
        <begin position="37"/>
        <end position="77"/>
    </location>
</feature>
<evidence type="ECO:0000259" key="2">
    <source>
        <dbReference type="SMART" id="SM00217"/>
    </source>
</evidence>
<dbReference type="RefSeq" id="XP_031567774.1">
    <property type="nucleotide sequence ID" value="XM_031711914.1"/>
</dbReference>
<sequence>MKKSAFLGIGILIVTFFIANQAHPIQPDRFFDTVVKRVGVCPKPTGFGVCAELCGSTCPYGQLCCSNGCGHQCMNPAKAKPRGKCP</sequence>
<accession>A0A6P8ILS5</accession>
<keyword evidence="3" id="KW-1185">Reference proteome</keyword>